<dbReference type="Gene3D" id="3.40.630.30">
    <property type="match status" value="1"/>
</dbReference>
<dbReference type="InterPro" id="IPR000182">
    <property type="entry name" value="GNAT_dom"/>
</dbReference>
<evidence type="ECO:0000313" key="2">
    <source>
        <dbReference type="EMBL" id="AXG10855.1"/>
    </source>
</evidence>
<dbReference type="EMBL" id="CP031148">
    <property type="protein sequence ID" value="AXG10855.1"/>
    <property type="molecule type" value="Genomic_DNA"/>
</dbReference>
<dbReference type="Proteomes" id="UP000252985">
    <property type="component" value="Chromosome"/>
</dbReference>
<name>A0A345EF83_9EURY</name>
<dbReference type="SUPFAM" id="SSF55729">
    <property type="entry name" value="Acyl-CoA N-acyltransferases (Nat)"/>
    <property type="match status" value="1"/>
</dbReference>
<gene>
    <name evidence="2" type="ORF">DU484_13935</name>
</gene>
<dbReference type="AlphaFoldDB" id="A0A345EF83"/>
<evidence type="ECO:0000313" key="3">
    <source>
        <dbReference type="Proteomes" id="UP000252985"/>
    </source>
</evidence>
<organism evidence="2 3">
    <name type="scientific">Haloplanus rubicundus</name>
    <dbReference type="NCBI Taxonomy" id="1547898"/>
    <lineage>
        <taxon>Archaea</taxon>
        <taxon>Methanobacteriati</taxon>
        <taxon>Methanobacteriota</taxon>
        <taxon>Stenosarchaea group</taxon>
        <taxon>Halobacteria</taxon>
        <taxon>Halobacteriales</taxon>
        <taxon>Haloferacaceae</taxon>
        <taxon>Haloplanus</taxon>
    </lineage>
</organism>
<sequence length="107" mass="11875">MEDDTTQVDPEDVTLIEAMLGYDILLNGERVGAIEGVPGKIEHIDVKLHLQDKGIGRAAFNEFIALSQAHGVSEVTTNNVMHPAMEHILESEGFEERSEEMGWTKEI</sequence>
<dbReference type="GeneID" id="37288099"/>
<accession>A0A345EF83</accession>
<evidence type="ECO:0000259" key="1">
    <source>
        <dbReference type="PROSITE" id="PS51186"/>
    </source>
</evidence>
<dbReference type="GO" id="GO:0016747">
    <property type="term" value="F:acyltransferase activity, transferring groups other than amino-acyl groups"/>
    <property type="evidence" value="ECO:0007669"/>
    <property type="project" value="InterPro"/>
</dbReference>
<feature type="domain" description="N-acetyltransferase" evidence="1">
    <location>
        <begin position="1"/>
        <end position="107"/>
    </location>
</feature>
<dbReference type="InterPro" id="IPR016181">
    <property type="entry name" value="Acyl_CoA_acyltransferase"/>
</dbReference>
<reference evidence="2 3" key="1">
    <citation type="submission" date="2018-07" db="EMBL/GenBank/DDBJ databases">
        <title>Genome sequences of Haloplanus sp. CBA1112.</title>
        <authorList>
            <person name="Kim Y.B."/>
            <person name="Roh S.W."/>
        </authorList>
    </citation>
    <scope>NUCLEOTIDE SEQUENCE [LARGE SCALE GENOMIC DNA]</scope>
    <source>
        <strain evidence="2 3">CBA1112</strain>
    </source>
</reference>
<protein>
    <recommendedName>
        <fullName evidence="1">N-acetyltransferase domain-containing protein</fullName>
    </recommendedName>
</protein>
<dbReference type="PROSITE" id="PS51186">
    <property type="entry name" value="GNAT"/>
    <property type="match status" value="1"/>
</dbReference>
<dbReference type="KEGG" id="haq:DU484_13935"/>
<dbReference type="RefSeq" id="WP_114606242.1">
    <property type="nucleotide sequence ID" value="NZ_CP031148.1"/>
</dbReference>
<proteinExistence type="predicted"/>